<feature type="chain" id="PRO_5020613790" description="ShKT domain-containing protein" evidence="1">
    <location>
        <begin position="20"/>
        <end position="190"/>
    </location>
</feature>
<protein>
    <recommendedName>
        <fullName evidence="4">ShKT domain-containing protein</fullName>
    </recommendedName>
</protein>
<proteinExistence type="predicted"/>
<comment type="caution">
    <text evidence="2">The sequence shown here is derived from an EMBL/GenBank/DDBJ whole genome shotgun (WGS) entry which is preliminary data.</text>
</comment>
<organism evidence="2 3">
    <name type="scientific">Steinernema carpocapsae</name>
    <name type="common">Entomopathogenic nematode</name>
    <dbReference type="NCBI Taxonomy" id="34508"/>
    <lineage>
        <taxon>Eukaryota</taxon>
        <taxon>Metazoa</taxon>
        <taxon>Ecdysozoa</taxon>
        <taxon>Nematoda</taxon>
        <taxon>Chromadorea</taxon>
        <taxon>Rhabditida</taxon>
        <taxon>Tylenchina</taxon>
        <taxon>Panagrolaimomorpha</taxon>
        <taxon>Strongyloidoidea</taxon>
        <taxon>Steinernematidae</taxon>
        <taxon>Steinernema</taxon>
    </lineage>
</organism>
<dbReference type="OrthoDB" id="5832114at2759"/>
<reference evidence="2 3" key="2">
    <citation type="journal article" date="2019" name="G3 (Bethesda)">
        <title>Hybrid Assembly of the Genome of the Entomopathogenic Nematode Steinernema carpocapsae Identifies the X-Chromosome.</title>
        <authorList>
            <person name="Serra L."/>
            <person name="Macchietto M."/>
            <person name="Macias-Munoz A."/>
            <person name="McGill C.J."/>
            <person name="Rodriguez I.M."/>
            <person name="Rodriguez B."/>
            <person name="Murad R."/>
            <person name="Mortazavi A."/>
        </authorList>
    </citation>
    <scope>NUCLEOTIDE SEQUENCE [LARGE SCALE GENOMIC DNA]</scope>
    <source>
        <strain evidence="2 3">ALL</strain>
    </source>
</reference>
<dbReference type="AlphaFoldDB" id="A0A4U5NDT6"/>
<dbReference type="PANTHER" id="PTHR35017:SF7">
    <property type="entry name" value="SHKT DOMAIN-CONTAINING PROTEIN"/>
    <property type="match status" value="1"/>
</dbReference>
<reference evidence="2 3" key="1">
    <citation type="journal article" date="2015" name="Genome Biol.">
        <title>Comparative genomics of Steinernema reveals deeply conserved gene regulatory networks.</title>
        <authorList>
            <person name="Dillman A.R."/>
            <person name="Macchietto M."/>
            <person name="Porter C.F."/>
            <person name="Rogers A."/>
            <person name="Williams B."/>
            <person name="Antoshechkin I."/>
            <person name="Lee M.M."/>
            <person name="Goodwin Z."/>
            <person name="Lu X."/>
            <person name="Lewis E.E."/>
            <person name="Goodrich-Blair H."/>
            <person name="Stock S.P."/>
            <person name="Adams B.J."/>
            <person name="Sternberg P.W."/>
            <person name="Mortazavi A."/>
        </authorList>
    </citation>
    <scope>NUCLEOTIDE SEQUENCE [LARGE SCALE GENOMIC DNA]</scope>
    <source>
        <strain evidence="2 3">ALL</strain>
    </source>
</reference>
<dbReference type="PANTHER" id="PTHR35017">
    <property type="entry name" value="PROTEIN CBG16223-RELATED"/>
    <property type="match status" value="1"/>
</dbReference>
<evidence type="ECO:0000313" key="3">
    <source>
        <dbReference type="Proteomes" id="UP000298663"/>
    </source>
</evidence>
<keyword evidence="3" id="KW-1185">Reference proteome</keyword>
<name>A0A4U5NDT6_STECR</name>
<dbReference type="Proteomes" id="UP000298663">
    <property type="component" value="Unassembled WGS sequence"/>
</dbReference>
<accession>A0A4U5NDT6</accession>
<feature type="signal peptide" evidence="1">
    <location>
        <begin position="1"/>
        <end position="19"/>
    </location>
</feature>
<dbReference type="EMBL" id="AZBU02000004">
    <property type="protein sequence ID" value="TKR80661.1"/>
    <property type="molecule type" value="Genomic_DNA"/>
</dbReference>
<evidence type="ECO:0008006" key="4">
    <source>
        <dbReference type="Google" id="ProtNLM"/>
    </source>
</evidence>
<evidence type="ECO:0000313" key="2">
    <source>
        <dbReference type="EMBL" id="TKR80661.1"/>
    </source>
</evidence>
<evidence type="ECO:0000256" key="1">
    <source>
        <dbReference type="SAM" id="SignalP"/>
    </source>
</evidence>
<keyword evidence="1" id="KW-0732">Signal</keyword>
<sequence length="190" mass="21775">MSGLRIFAFALSILQLTCAFDATLLGSMPYALIHRQFAPAKTTPCCMDMLGSGVCRSLYQRNQEGFVVACRQNADFSFLQCCNTCHFYEDEPLMRGRNSTELYNLDVYNLLLHVSEEHENCFDRHSSHFCRTFLAKEERWSQRQVTCTHAALAFRICRKTCGYCSSWSSLATVEYDSSKAKDMKQCSKLF</sequence>
<gene>
    <name evidence="2" type="ORF">L596_014700</name>
</gene>